<reference evidence="1" key="1">
    <citation type="submission" date="2023-04" db="EMBL/GenBank/DDBJ databases">
        <title>A chromosome-level genome assembly of the parasitoid wasp Eretmocerus hayati.</title>
        <authorList>
            <person name="Zhong Y."/>
            <person name="Liu S."/>
            <person name="Liu Y."/>
        </authorList>
    </citation>
    <scope>NUCLEOTIDE SEQUENCE</scope>
    <source>
        <strain evidence="1">ZJU_SS_LIU_2023</strain>
    </source>
</reference>
<comment type="caution">
    <text evidence="1">The sequence shown here is derived from an EMBL/GenBank/DDBJ whole genome shotgun (WGS) entry which is preliminary data.</text>
</comment>
<evidence type="ECO:0000313" key="1">
    <source>
        <dbReference type="EMBL" id="KAJ8679087.1"/>
    </source>
</evidence>
<dbReference type="Proteomes" id="UP001239111">
    <property type="component" value="Chromosome 2"/>
</dbReference>
<gene>
    <name evidence="1" type="ORF">QAD02_014874</name>
</gene>
<name>A0ACC2P709_9HYME</name>
<protein>
    <submittedName>
        <fullName evidence="1">Uncharacterized protein</fullName>
    </submittedName>
</protein>
<evidence type="ECO:0000313" key="2">
    <source>
        <dbReference type="Proteomes" id="UP001239111"/>
    </source>
</evidence>
<sequence>MKTIILIFALALFVGVHTQGLTPEQESHIHKSVEGCIEESKVDRQLLEDMKNGKHPTVTRELNCFAYCVLREKGDMDKDGNVFVKPTDSEAAKKCKELKKDDRCDTAGEVMGCFAKNGLIPKRH</sequence>
<organism evidence="1 2">
    <name type="scientific">Eretmocerus hayati</name>
    <dbReference type="NCBI Taxonomy" id="131215"/>
    <lineage>
        <taxon>Eukaryota</taxon>
        <taxon>Metazoa</taxon>
        <taxon>Ecdysozoa</taxon>
        <taxon>Arthropoda</taxon>
        <taxon>Hexapoda</taxon>
        <taxon>Insecta</taxon>
        <taxon>Pterygota</taxon>
        <taxon>Neoptera</taxon>
        <taxon>Endopterygota</taxon>
        <taxon>Hymenoptera</taxon>
        <taxon>Apocrita</taxon>
        <taxon>Proctotrupomorpha</taxon>
        <taxon>Chalcidoidea</taxon>
        <taxon>Aphelinidae</taxon>
        <taxon>Aphelininae</taxon>
        <taxon>Eretmocerus</taxon>
    </lineage>
</organism>
<dbReference type="EMBL" id="CM056742">
    <property type="protein sequence ID" value="KAJ8679087.1"/>
    <property type="molecule type" value="Genomic_DNA"/>
</dbReference>
<accession>A0ACC2P709</accession>
<proteinExistence type="predicted"/>
<keyword evidence="2" id="KW-1185">Reference proteome</keyword>